<gene>
    <name evidence="14" type="ORF">B5807_08816</name>
</gene>
<dbReference type="SMART" id="SM00545">
    <property type="entry name" value="JmjN"/>
    <property type="match status" value="1"/>
</dbReference>
<comment type="subcellular location">
    <subcellularLocation>
        <location evidence="1">Nucleus</location>
    </subcellularLocation>
</comment>
<evidence type="ECO:0008006" key="16">
    <source>
        <dbReference type="Google" id="ProtNLM"/>
    </source>
</evidence>
<evidence type="ECO:0000256" key="9">
    <source>
        <dbReference type="SAM" id="MobiDB-lite"/>
    </source>
</evidence>
<feature type="region of interest" description="Disordered" evidence="9">
    <location>
        <begin position="414"/>
        <end position="476"/>
    </location>
</feature>
<keyword evidence="2" id="KW-0479">Metal-binding</keyword>
<feature type="region of interest" description="Disordered" evidence="9">
    <location>
        <begin position="1541"/>
        <end position="1593"/>
    </location>
</feature>
<evidence type="ECO:0000256" key="2">
    <source>
        <dbReference type="ARBA" id="ARBA00022723"/>
    </source>
</evidence>
<evidence type="ECO:0000259" key="10">
    <source>
        <dbReference type="PROSITE" id="PS50016"/>
    </source>
</evidence>
<dbReference type="OMA" id="GFDQVCK"/>
<feature type="region of interest" description="Disordered" evidence="9">
    <location>
        <begin position="264"/>
        <end position="296"/>
    </location>
</feature>
<dbReference type="Pfam" id="PF02373">
    <property type="entry name" value="JmjC"/>
    <property type="match status" value="1"/>
</dbReference>
<dbReference type="Gene3D" id="2.60.120.650">
    <property type="entry name" value="Cupin"/>
    <property type="match status" value="1"/>
</dbReference>
<feature type="region of interest" description="Disordered" evidence="9">
    <location>
        <begin position="372"/>
        <end position="402"/>
    </location>
</feature>
<dbReference type="PROSITE" id="PS51183">
    <property type="entry name" value="JMJN"/>
    <property type="match status" value="1"/>
</dbReference>
<feature type="region of interest" description="Disordered" evidence="9">
    <location>
        <begin position="1495"/>
        <end position="1519"/>
    </location>
</feature>
<dbReference type="Pfam" id="PF01388">
    <property type="entry name" value="ARID"/>
    <property type="match status" value="1"/>
</dbReference>
<feature type="region of interest" description="Disordered" evidence="9">
    <location>
        <begin position="1322"/>
        <end position="1341"/>
    </location>
</feature>
<dbReference type="SMART" id="SM00249">
    <property type="entry name" value="PHD"/>
    <property type="match status" value="2"/>
</dbReference>
<dbReference type="Pfam" id="PF02928">
    <property type="entry name" value="zf-C5HC2"/>
    <property type="match status" value="1"/>
</dbReference>
<dbReference type="Proteomes" id="UP000193240">
    <property type="component" value="Unassembled WGS sequence"/>
</dbReference>
<evidence type="ECO:0000259" key="12">
    <source>
        <dbReference type="PROSITE" id="PS51183"/>
    </source>
</evidence>
<dbReference type="SUPFAM" id="SSF46774">
    <property type="entry name" value="ARID-like"/>
    <property type="match status" value="1"/>
</dbReference>
<feature type="compositionally biased region" description="Polar residues" evidence="9">
    <location>
        <begin position="1580"/>
        <end position="1593"/>
    </location>
</feature>
<dbReference type="InterPro" id="IPR036431">
    <property type="entry name" value="ARID_dom_sf"/>
</dbReference>
<sequence length="1667" mass="186515">MVDFVPSGGPPTGATITTFRVATDNNMSEAGPSRSRMGGAAPSANGTQSSSVNTIPLSARKSAPLDLATVERRGHNAPNHLPPKPQRMFGLQEAPTYRPTAEQFKDPIAYMQSIREEAQQYGIVKIVPPDTWNPAFAVDTERFHFKTRRQELNSVEGGTRANLNYLDQLSKFHKQHGHNLTRFPSVDKRPLDLYKLKKAVETRGGFERVCKQKKWAEIGRDLGYSGKIMSSLSTSLKNSYQKWLHPYEEYLRVVKPGVQHMLEVEHGGPFTPSPAHSPLKKSTDGTPPTSAADSPAMRASAALNATLHTDAVPTPPELPRPAVSSGFTAVNSGSFTPVNAISSAPPPSATPASNSFSAVNTPNAIHKEYIDSRTSTPLRNSDSPMLSAHNTPDLRPTSHGLAQLSNGHAFNQLKRTLSPDGESSMNEDADEASGRRSKRLRKDAPTVAGSHMTQPRQSTPGSINPRVRSADDRPGDRCETCGTDNDPTNILLCDSCDNGYHGYCLDPPIRAIPTHDWHCPRCLVGTGEFGFEDGGVYSLKQFQERAQSFKQAHFAGKTVFDPITNAHKQPSEDEIEKEFWRLVENLTETVEVEYGADVHTTTHGSGFPTIERNPRDPYATDPWNLNIMPYAPDSLFRHIKSDISGMTVPWLYVGMVFSTFCWHAEDHYTYSANYQHFGATKTWYGIPAEDVGKFEQAMREAVPELFETQPDLLFQLVTLLTPEQLKKAGVRVYAIDQRAGEFVITFPQAYHAGFNHGFNFNEAVNFAPSDWEPFGEHGVLRLQEYRRQPCFSHDELLLAAAGRKDTTIKTAKWLGPALDRMRARETRLRTTLVNAHKASRPHTCRLDSSEGPGDHKSVQCQLKVIVDDKDVHEEELICAFCKAYSYLSRFYCRNSKRVLCLQHAGVYECCGGTVEGRLQGDDGKHFLIYRMTDEAITSVVHKIADKAALPDAWEAKLEALMAEGPQPQLKVLRTLLHEGEKIDWGLPGLADLKEFVDKCTEVAEEAVVYTTRKQQARQKNARTGRGRKSNAGVAAEAEDKDREYRSMENIQKLLTKAKGLGFDCPEITALRERAQSIAEFQDKARIALRDRPNQQSITRLDELLEEGKSFNVDVPELESLEKVVQQLKWLRESDEFKYKPATTLQEVGDLIARGVELGIPEGHAEIQFLQGKKEQGEFWETKAKELMAVENVHYQQLDALSKQATSLPVTPETRAAVDAILKKQRDAQDLIMSLFERSKNPDLRQRPTYKEVRDAMDALSALNSKPAGTIDLEKEQKRHEDWMRRGKKLFGKANAPLHILHQHMKSVDDRNRFCFDLSDQPRMPVEPASREASPMDGEEVDGSGSSRDVFCICRRPEAGMMIECELCHEWYHGKCLKIARGKVKEDDKYTCPICDYRVKIPRDATRPKLEDLMQWQDELPNLPFQPEEEETLDSIIDHGTKFREYVQQHINPMMSSPDELTTQRFYLRKLEGADILLTDEINFFRQELHKWAPVADKPPPILQASLSTRKPRPTKQQKLMQQLGISNPDDLPPHLRTKNHQVQVKGRDGDPNQPQGLNPNGDASHTPPGDPRRESGENDFFTSNTTPAYNNSPTFTTNAPLNFGGSSSVAPLDPGLFESSTHMPTSPMQDLFKSSGNGQEMFGEAMEMTGGQAEEALAVTEGTSYLD</sequence>
<feature type="compositionally biased region" description="Basic residues" evidence="9">
    <location>
        <begin position="1015"/>
        <end position="1028"/>
    </location>
</feature>
<dbReference type="InterPro" id="IPR001965">
    <property type="entry name" value="Znf_PHD"/>
</dbReference>
<dbReference type="EMBL" id="KZ107850">
    <property type="protein sequence ID" value="OSS46909.1"/>
    <property type="molecule type" value="Genomic_DNA"/>
</dbReference>
<dbReference type="PROSITE" id="PS51184">
    <property type="entry name" value="JMJC"/>
    <property type="match status" value="1"/>
</dbReference>
<accession>A0A1Y2LTK2</accession>
<dbReference type="InterPro" id="IPR003347">
    <property type="entry name" value="JmjC_dom"/>
</dbReference>
<proteinExistence type="predicted"/>
<dbReference type="FunFam" id="2.60.120.650:FF:000014">
    <property type="entry name" value="PHD transcription factor (Rum1)"/>
    <property type="match status" value="1"/>
</dbReference>
<dbReference type="InParanoid" id="A0A1Y2LTK2"/>
<keyword evidence="15" id="KW-1185">Reference proteome</keyword>
<dbReference type="CDD" id="cd15518">
    <property type="entry name" value="PHD_Ecm5p_Lid2p_like"/>
    <property type="match status" value="1"/>
</dbReference>
<dbReference type="InterPro" id="IPR003349">
    <property type="entry name" value="JmjN"/>
</dbReference>
<evidence type="ECO:0000256" key="8">
    <source>
        <dbReference type="PROSITE-ProRule" id="PRU00146"/>
    </source>
</evidence>
<name>A0A1Y2LTK2_EPING</name>
<dbReference type="Gene3D" id="2.30.30.1150">
    <property type="match status" value="1"/>
</dbReference>
<reference evidence="14 15" key="1">
    <citation type="journal article" date="2017" name="Genome Announc.">
        <title>Genome sequence of the saprophytic ascomycete Epicoccum nigrum ICMP 19927 strain isolated from New Zealand.</title>
        <authorList>
            <person name="Fokin M."/>
            <person name="Fleetwood D."/>
            <person name="Weir B.S."/>
            <person name="Villas-Boas S.G."/>
        </authorList>
    </citation>
    <scope>NUCLEOTIDE SEQUENCE [LARGE SCALE GENOMIC DNA]</scope>
    <source>
        <strain evidence="14 15">ICMP 19927</strain>
    </source>
</reference>
<feature type="region of interest" description="Disordered" evidence="9">
    <location>
        <begin position="25"/>
        <end position="54"/>
    </location>
</feature>
<dbReference type="PROSITE" id="PS01359">
    <property type="entry name" value="ZF_PHD_1"/>
    <property type="match status" value="2"/>
</dbReference>
<evidence type="ECO:0000259" key="11">
    <source>
        <dbReference type="PROSITE" id="PS51011"/>
    </source>
</evidence>
<dbReference type="Gene3D" id="1.10.150.60">
    <property type="entry name" value="ARID DNA-binding domain"/>
    <property type="match status" value="1"/>
</dbReference>
<dbReference type="GO" id="GO:0000785">
    <property type="term" value="C:chromatin"/>
    <property type="evidence" value="ECO:0007669"/>
    <property type="project" value="TreeGrafter"/>
</dbReference>
<evidence type="ECO:0000259" key="13">
    <source>
        <dbReference type="PROSITE" id="PS51184"/>
    </source>
</evidence>
<dbReference type="InterPro" id="IPR013083">
    <property type="entry name" value="Znf_RING/FYVE/PHD"/>
</dbReference>
<dbReference type="GO" id="GO:0008270">
    <property type="term" value="F:zinc ion binding"/>
    <property type="evidence" value="ECO:0007669"/>
    <property type="project" value="UniProtKB-KW"/>
</dbReference>
<dbReference type="Pfam" id="PF00628">
    <property type="entry name" value="PHD"/>
    <property type="match status" value="2"/>
</dbReference>
<dbReference type="InterPro" id="IPR001606">
    <property type="entry name" value="ARID_dom"/>
</dbReference>
<dbReference type="FunCoup" id="A0A1Y2LTK2">
    <property type="interactions" value="325"/>
</dbReference>
<dbReference type="PROSITE" id="PS51011">
    <property type="entry name" value="ARID"/>
    <property type="match status" value="1"/>
</dbReference>
<dbReference type="CDD" id="cd16100">
    <property type="entry name" value="ARID"/>
    <property type="match status" value="1"/>
</dbReference>
<dbReference type="InterPro" id="IPR011011">
    <property type="entry name" value="Znf_FYVE_PHD"/>
</dbReference>
<evidence type="ECO:0000313" key="14">
    <source>
        <dbReference type="EMBL" id="OSS46909.1"/>
    </source>
</evidence>
<dbReference type="FunFam" id="3.30.40.10:FF:000322">
    <property type="entry name" value="PHD transcription factor (Rum1)"/>
    <property type="match status" value="1"/>
</dbReference>
<keyword evidence="5" id="KW-0862">Zinc</keyword>
<dbReference type="GO" id="GO:0006355">
    <property type="term" value="P:regulation of DNA-templated transcription"/>
    <property type="evidence" value="ECO:0007669"/>
    <property type="project" value="TreeGrafter"/>
</dbReference>
<feature type="compositionally biased region" description="Polar residues" evidence="9">
    <location>
        <begin position="451"/>
        <end position="462"/>
    </location>
</feature>
<evidence type="ECO:0000256" key="3">
    <source>
        <dbReference type="ARBA" id="ARBA00022737"/>
    </source>
</evidence>
<feature type="compositionally biased region" description="Polar residues" evidence="9">
    <location>
        <begin position="1552"/>
        <end position="1563"/>
    </location>
</feature>
<keyword evidence="7" id="KW-0539">Nucleus</keyword>
<evidence type="ECO:0000256" key="6">
    <source>
        <dbReference type="ARBA" id="ARBA00023004"/>
    </source>
</evidence>
<organism evidence="14 15">
    <name type="scientific">Epicoccum nigrum</name>
    <name type="common">Soil fungus</name>
    <name type="synonym">Epicoccum purpurascens</name>
    <dbReference type="NCBI Taxonomy" id="105696"/>
    <lineage>
        <taxon>Eukaryota</taxon>
        <taxon>Fungi</taxon>
        <taxon>Dikarya</taxon>
        <taxon>Ascomycota</taxon>
        <taxon>Pezizomycotina</taxon>
        <taxon>Dothideomycetes</taxon>
        <taxon>Pleosporomycetidae</taxon>
        <taxon>Pleosporales</taxon>
        <taxon>Pleosporineae</taxon>
        <taxon>Didymellaceae</taxon>
        <taxon>Epicoccum</taxon>
    </lineage>
</organism>
<dbReference type="Pfam" id="PF02375">
    <property type="entry name" value="JmjN"/>
    <property type="match status" value="1"/>
</dbReference>
<evidence type="ECO:0000256" key="4">
    <source>
        <dbReference type="ARBA" id="ARBA00022771"/>
    </source>
</evidence>
<feature type="compositionally biased region" description="Polar residues" evidence="9">
    <location>
        <begin position="414"/>
        <end position="424"/>
    </location>
</feature>
<dbReference type="SMART" id="SM00501">
    <property type="entry name" value="BRIGHT"/>
    <property type="match status" value="1"/>
</dbReference>
<dbReference type="InterPro" id="IPR004198">
    <property type="entry name" value="Znf_C5HC2"/>
</dbReference>
<dbReference type="PANTHER" id="PTHR10694:SF33">
    <property type="entry name" value="LYSINE-SPECIFIC DEMETHYLASE 5"/>
    <property type="match status" value="1"/>
</dbReference>
<feature type="domain" description="JmjC" evidence="13">
    <location>
        <begin position="617"/>
        <end position="783"/>
    </location>
</feature>
<dbReference type="Pfam" id="PF08429">
    <property type="entry name" value="PLU-1"/>
    <property type="match status" value="1"/>
</dbReference>
<evidence type="ECO:0000256" key="7">
    <source>
        <dbReference type="ARBA" id="ARBA00023242"/>
    </source>
</evidence>
<dbReference type="Gene3D" id="3.30.40.10">
    <property type="entry name" value="Zinc/RING finger domain, C3HC4 (zinc finger)"/>
    <property type="match status" value="1"/>
</dbReference>
<protein>
    <recommendedName>
        <fullName evidence="16">PLU-1-domain-containing protein</fullName>
    </recommendedName>
</protein>
<evidence type="ECO:0000313" key="15">
    <source>
        <dbReference type="Proteomes" id="UP000193240"/>
    </source>
</evidence>
<feature type="region of interest" description="Disordered" evidence="9">
    <location>
        <begin position="1015"/>
        <end position="1038"/>
    </location>
</feature>
<feature type="domain" description="PHD-type" evidence="10">
    <location>
        <begin position="1348"/>
        <end position="1397"/>
    </location>
</feature>
<dbReference type="SMART" id="SM01014">
    <property type="entry name" value="ARID"/>
    <property type="match status" value="1"/>
</dbReference>
<dbReference type="PANTHER" id="PTHR10694">
    <property type="entry name" value="LYSINE-SPECIFIC DEMETHYLASE"/>
    <property type="match status" value="1"/>
</dbReference>
<evidence type="ECO:0000256" key="1">
    <source>
        <dbReference type="ARBA" id="ARBA00004123"/>
    </source>
</evidence>
<keyword evidence="3" id="KW-0677">Repeat</keyword>
<dbReference type="GO" id="GO:0003677">
    <property type="term" value="F:DNA binding"/>
    <property type="evidence" value="ECO:0007669"/>
    <property type="project" value="InterPro"/>
</dbReference>
<feature type="domain" description="PHD-type" evidence="10">
    <location>
        <begin position="475"/>
        <end position="525"/>
    </location>
</feature>
<dbReference type="SUPFAM" id="SSF51197">
    <property type="entry name" value="Clavaminate synthase-like"/>
    <property type="match status" value="1"/>
</dbReference>
<feature type="compositionally biased region" description="Polar residues" evidence="9">
    <location>
        <begin position="44"/>
        <end position="54"/>
    </location>
</feature>
<dbReference type="CDD" id="cd15543">
    <property type="entry name" value="PHD_RSF1"/>
    <property type="match status" value="1"/>
</dbReference>
<dbReference type="STRING" id="105696.A0A1Y2LTK2"/>
<dbReference type="SUPFAM" id="SSF57903">
    <property type="entry name" value="FYVE/PHD zinc finger"/>
    <property type="match status" value="2"/>
</dbReference>
<dbReference type="InterPro" id="IPR013637">
    <property type="entry name" value="Lys_sp_deMease-like_dom"/>
</dbReference>
<dbReference type="PROSITE" id="PS50016">
    <property type="entry name" value="ZF_PHD_2"/>
    <property type="match status" value="2"/>
</dbReference>
<keyword evidence="6" id="KW-0408">Iron</keyword>
<feature type="compositionally biased region" description="Polar residues" evidence="9">
    <location>
        <begin position="372"/>
        <end position="390"/>
    </location>
</feature>
<feature type="domain" description="ARID" evidence="11">
    <location>
        <begin position="159"/>
        <end position="252"/>
    </location>
</feature>
<dbReference type="GO" id="GO:0005634">
    <property type="term" value="C:nucleus"/>
    <property type="evidence" value="ECO:0007669"/>
    <property type="project" value="UniProtKB-SubCell"/>
</dbReference>
<dbReference type="FunFam" id="1.10.150.60:FF:000010">
    <property type="entry name" value="PHD transcription factor (Rum1)"/>
    <property type="match status" value="1"/>
</dbReference>
<keyword evidence="4 8" id="KW-0863">Zinc-finger</keyword>
<evidence type="ECO:0000256" key="5">
    <source>
        <dbReference type="ARBA" id="ARBA00022833"/>
    </source>
</evidence>
<dbReference type="GO" id="GO:0034647">
    <property type="term" value="F:histone H3K4me/H3K4me2/H3K4me3 demethylase activity"/>
    <property type="evidence" value="ECO:0007669"/>
    <property type="project" value="TreeGrafter"/>
</dbReference>
<feature type="domain" description="JmjN" evidence="12">
    <location>
        <begin position="94"/>
        <end position="135"/>
    </location>
</feature>
<dbReference type="InterPro" id="IPR019786">
    <property type="entry name" value="Zinc_finger_PHD-type_CS"/>
</dbReference>
<dbReference type="InterPro" id="IPR019787">
    <property type="entry name" value="Znf_PHD-finger"/>
</dbReference>
<dbReference type="SMART" id="SM00558">
    <property type="entry name" value="JmjC"/>
    <property type="match status" value="1"/>
</dbReference>